<keyword evidence="3" id="KW-1185">Reference proteome</keyword>
<evidence type="ECO:0000313" key="3">
    <source>
        <dbReference type="Proteomes" id="UP000295361"/>
    </source>
</evidence>
<evidence type="ECO:0000313" key="2">
    <source>
        <dbReference type="EMBL" id="TDP74060.1"/>
    </source>
</evidence>
<gene>
    <name evidence="2" type="ORF">DES47_101107</name>
</gene>
<dbReference type="InParanoid" id="A0A4R6QR60"/>
<dbReference type="RefSeq" id="WP_133698723.1">
    <property type="nucleotide sequence ID" value="NZ_SNXS01000001.1"/>
</dbReference>
<feature type="region of interest" description="Disordered" evidence="1">
    <location>
        <begin position="1"/>
        <end position="32"/>
    </location>
</feature>
<feature type="compositionally biased region" description="Basic and acidic residues" evidence="1">
    <location>
        <begin position="7"/>
        <end position="16"/>
    </location>
</feature>
<proteinExistence type="predicted"/>
<dbReference type="AlphaFoldDB" id="A0A4R6QR60"/>
<comment type="caution">
    <text evidence="2">The sequence shown here is derived from an EMBL/GenBank/DDBJ whole genome shotgun (WGS) entry which is preliminary data.</text>
</comment>
<organism evidence="2 3">
    <name type="scientific">Roseateles toxinivorans</name>
    <dbReference type="NCBI Taxonomy" id="270368"/>
    <lineage>
        <taxon>Bacteria</taxon>
        <taxon>Pseudomonadati</taxon>
        <taxon>Pseudomonadota</taxon>
        <taxon>Betaproteobacteria</taxon>
        <taxon>Burkholderiales</taxon>
        <taxon>Sphaerotilaceae</taxon>
        <taxon>Roseateles</taxon>
    </lineage>
</organism>
<sequence>MITETFGDERDYEDGGLHISGMRPPRSESSDAADYTDEFIATADEVLTPNTSWVDPVSVGNEIRRLAGKNAKFWNGTRQGQNATFHEGVAHMSRTGVLGSWTPRGGEVPKPVSTFSNSLIEVDALSLGQLLSRCKDNSSVVWMDGFHAIHFHFGIAILDTEERLHCWLPYA</sequence>
<dbReference type="Proteomes" id="UP000295361">
    <property type="component" value="Unassembled WGS sequence"/>
</dbReference>
<evidence type="ECO:0000256" key="1">
    <source>
        <dbReference type="SAM" id="MobiDB-lite"/>
    </source>
</evidence>
<reference evidence="2 3" key="1">
    <citation type="submission" date="2019-03" db="EMBL/GenBank/DDBJ databases">
        <title>Genomic Encyclopedia of Type Strains, Phase IV (KMG-IV): sequencing the most valuable type-strain genomes for metagenomic binning, comparative biology and taxonomic classification.</title>
        <authorList>
            <person name="Goeker M."/>
        </authorList>
    </citation>
    <scope>NUCLEOTIDE SEQUENCE [LARGE SCALE GENOMIC DNA]</scope>
    <source>
        <strain evidence="2 3">DSM 16998</strain>
    </source>
</reference>
<name>A0A4R6QR60_9BURK</name>
<dbReference type="EMBL" id="SNXS01000001">
    <property type="protein sequence ID" value="TDP74060.1"/>
    <property type="molecule type" value="Genomic_DNA"/>
</dbReference>
<accession>A0A4R6QR60</accession>
<protein>
    <submittedName>
        <fullName evidence="2">Uncharacterized protein</fullName>
    </submittedName>
</protein>